<evidence type="ECO:0000256" key="1">
    <source>
        <dbReference type="ARBA" id="ARBA00022553"/>
    </source>
</evidence>
<evidence type="ECO:0000259" key="3">
    <source>
        <dbReference type="PROSITE" id="PS50110"/>
    </source>
</evidence>
<sequence>MHKIKPIFICDDSDDDALLIKVMLSAEGFETKIFNSGLALLSFLEVTHKFPALIIIDLKMPVLGGLEVIQCLKKSNKFQSVPIMLVTGMDVFDIENNGHIKVDYFIRKPIDINILSSKIKEILQIH</sequence>
<dbReference type="PANTHER" id="PTHR44591:SF3">
    <property type="entry name" value="RESPONSE REGULATORY DOMAIN-CONTAINING PROTEIN"/>
    <property type="match status" value="1"/>
</dbReference>
<evidence type="ECO:0000256" key="2">
    <source>
        <dbReference type="PROSITE-ProRule" id="PRU00169"/>
    </source>
</evidence>
<dbReference type="Gene3D" id="3.40.50.2300">
    <property type="match status" value="1"/>
</dbReference>
<feature type="domain" description="Response regulatory" evidence="3">
    <location>
        <begin position="6"/>
        <end position="123"/>
    </location>
</feature>
<keyword evidence="5" id="KW-1185">Reference proteome</keyword>
<dbReference type="Proteomes" id="UP000658514">
    <property type="component" value="Unassembled WGS sequence"/>
</dbReference>
<evidence type="ECO:0000313" key="5">
    <source>
        <dbReference type="Proteomes" id="UP000658514"/>
    </source>
</evidence>
<keyword evidence="1 2" id="KW-0597">Phosphoprotein</keyword>
<dbReference type="PANTHER" id="PTHR44591">
    <property type="entry name" value="STRESS RESPONSE REGULATOR PROTEIN 1"/>
    <property type="match status" value="1"/>
</dbReference>
<evidence type="ECO:0000313" key="4">
    <source>
        <dbReference type="EMBL" id="MBD2200650.1"/>
    </source>
</evidence>
<protein>
    <submittedName>
        <fullName evidence="4">Response regulator</fullName>
    </submittedName>
</protein>
<dbReference type="InterPro" id="IPR050595">
    <property type="entry name" value="Bact_response_regulator"/>
</dbReference>
<dbReference type="SUPFAM" id="SSF52172">
    <property type="entry name" value="CheY-like"/>
    <property type="match status" value="1"/>
</dbReference>
<accession>A0ABR8AN66</accession>
<dbReference type="InterPro" id="IPR011006">
    <property type="entry name" value="CheY-like_superfamily"/>
</dbReference>
<proteinExistence type="predicted"/>
<dbReference type="EMBL" id="JACJQH010000101">
    <property type="protein sequence ID" value="MBD2200650.1"/>
    <property type="molecule type" value="Genomic_DNA"/>
</dbReference>
<dbReference type="SMART" id="SM00448">
    <property type="entry name" value="REC"/>
    <property type="match status" value="1"/>
</dbReference>
<dbReference type="Pfam" id="PF00072">
    <property type="entry name" value="Response_reg"/>
    <property type="match status" value="1"/>
</dbReference>
<dbReference type="InterPro" id="IPR001789">
    <property type="entry name" value="Sig_transdc_resp-reg_receiver"/>
</dbReference>
<feature type="modified residue" description="4-aspartylphosphate" evidence="2">
    <location>
        <position position="57"/>
    </location>
</feature>
<gene>
    <name evidence="4" type="ORF">H6G24_35270</name>
</gene>
<dbReference type="RefSeq" id="WP_190551778.1">
    <property type="nucleotide sequence ID" value="NZ_CAWPNO010000004.1"/>
</dbReference>
<reference evidence="4 5" key="1">
    <citation type="journal article" date="2020" name="ISME J.">
        <title>Comparative genomics reveals insights into cyanobacterial evolution and habitat adaptation.</title>
        <authorList>
            <person name="Chen M.Y."/>
            <person name="Teng W.K."/>
            <person name="Zhao L."/>
            <person name="Hu C.X."/>
            <person name="Zhou Y.K."/>
            <person name="Han B.P."/>
            <person name="Song L.R."/>
            <person name="Shu W.S."/>
        </authorList>
    </citation>
    <scope>NUCLEOTIDE SEQUENCE [LARGE SCALE GENOMIC DNA]</scope>
    <source>
        <strain evidence="4 5">FACHB-288</strain>
    </source>
</reference>
<name>A0ABR8AN66_9CYAN</name>
<dbReference type="PROSITE" id="PS50110">
    <property type="entry name" value="RESPONSE_REGULATORY"/>
    <property type="match status" value="1"/>
</dbReference>
<organism evidence="4 5">
    <name type="scientific">Calothrix parietina FACHB-288</name>
    <dbReference type="NCBI Taxonomy" id="2692896"/>
    <lineage>
        <taxon>Bacteria</taxon>
        <taxon>Bacillati</taxon>
        <taxon>Cyanobacteriota</taxon>
        <taxon>Cyanophyceae</taxon>
        <taxon>Nostocales</taxon>
        <taxon>Calotrichaceae</taxon>
        <taxon>Calothrix</taxon>
    </lineage>
</organism>
<comment type="caution">
    <text evidence="4">The sequence shown here is derived from an EMBL/GenBank/DDBJ whole genome shotgun (WGS) entry which is preliminary data.</text>
</comment>